<proteinExistence type="predicted"/>
<evidence type="ECO:0000313" key="3">
    <source>
        <dbReference type="Proteomes" id="UP001431776"/>
    </source>
</evidence>
<sequence length="144" mass="16200">MNERRDERWLDEQLRRAINTTAPEFDAERWKRDHAEAYQALVWRGRRGRRGHWAVGGLAAAAVILIGAAILLTRTPPQIRREPVGGDIAKAPSPAHIVSLMSLRASYRQGGEEVLYEQLDTAMKTLGPRPGRPSPRRMLIDLDG</sequence>
<keyword evidence="1" id="KW-0812">Transmembrane</keyword>
<keyword evidence="3" id="KW-1185">Reference proteome</keyword>
<organism evidence="2 3">
    <name type="scientific">Anaerobaca lacustris</name>
    <dbReference type="NCBI Taxonomy" id="3044600"/>
    <lineage>
        <taxon>Bacteria</taxon>
        <taxon>Pseudomonadati</taxon>
        <taxon>Planctomycetota</taxon>
        <taxon>Phycisphaerae</taxon>
        <taxon>Sedimentisphaerales</taxon>
        <taxon>Anaerobacaceae</taxon>
        <taxon>Anaerobaca</taxon>
    </lineage>
</organism>
<keyword evidence="1" id="KW-1133">Transmembrane helix</keyword>
<gene>
    <name evidence="2" type="ORF">QJ522_01455</name>
</gene>
<evidence type="ECO:0008006" key="4">
    <source>
        <dbReference type="Google" id="ProtNLM"/>
    </source>
</evidence>
<evidence type="ECO:0000256" key="1">
    <source>
        <dbReference type="SAM" id="Phobius"/>
    </source>
</evidence>
<dbReference type="AlphaFoldDB" id="A0AAW6TR60"/>
<protein>
    <recommendedName>
        <fullName evidence="4">Anti-sigma factor</fullName>
    </recommendedName>
</protein>
<feature type="transmembrane region" description="Helical" evidence="1">
    <location>
        <begin position="53"/>
        <end position="72"/>
    </location>
</feature>
<evidence type="ECO:0000313" key="2">
    <source>
        <dbReference type="EMBL" id="MDI6447692.1"/>
    </source>
</evidence>
<dbReference type="EMBL" id="JASCXX010000001">
    <property type="protein sequence ID" value="MDI6447692.1"/>
    <property type="molecule type" value="Genomic_DNA"/>
</dbReference>
<keyword evidence="1" id="KW-0472">Membrane</keyword>
<dbReference type="Proteomes" id="UP001431776">
    <property type="component" value="Unassembled WGS sequence"/>
</dbReference>
<reference evidence="2" key="1">
    <citation type="submission" date="2023-05" db="EMBL/GenBank/DDBJ databases">
        <title>Anaerotaeda fermentans gen. nov., sp. nov., a novel anaerobic planctomycete of the new family within the order Sedimentisphaerales isolated from Taman Peninsula, Russia.</title>
        <authorList>
            <person name="Khomyakova M.A."/>
            <person name="Merkel A.Y."/>
            <person name="Slobodkin A.I."/>
        </authorList>
    </citation>
    <scope>NUCLEOTIDE SEQUENCE</scope>
    <source>
        <strain evidence="2">M17dextr</strain>
    </source>
</reference>
<comment type="caution">
    <text evidence="2">The sequence shown here is derived from an EMBL/GenBank/DDBJ whole genome shotgun (WGS) entry which is preliminary data.</text>
</comment>
<dbReference type="RefSeq" id="WP_349243102.1">
    <property type="nucleotide sequence ID" value="NZ_JASCXX010000001.1"/>
</dbReference>
<accession>A0AAW6TR60</accession>
<name>A0AAW6TR60_9BACT</name>